<proteinExistence type="predicted"/>
<protein>
    <submittedName>
        <fullName evidence="1">Uncharacterized protein</fullName>
    </submittedName>
</protein>
<evidence type="ECO:0000313" key="2">
    <source>
        <dbReference type="Proteomes" id="UP000214646"/>
    </source>
</evidence>
<reference evidence="2" key="1">
    <citation type="submission" date="2017-06" db="EMBL/GenBank/DDBJ databases">
        <title>Genome analysis of Fimbriiglobus ruber SP5, the first member of the order Planctomycetales with confirmed chitinolytic capability.</title>
        <authorList>
            <person name="Ravin N.V."/>
            <person name="Rakitin A.L."/>
            <person name="Ivanova A.A."/>
            <person name="Beletsky A.V."/>
            <person name="Kulichevskaya I.S."/>
            <person name="Mardanov A.V."/>
            <person name="Dedysh S.N."/>
        </authorList>
    </citation>
    <scope>NUCLEOTIDE SEQUENCE [LARGE SCALE GENOMIC DNA]</scope>
    <source>
        <strain evidence="2">SP5</strain>
    </source>
</reference>
<dbReference type="RefSeq" id="WP_088251868.1">
    <property type="nucleotide sequence ID" value="NZ_NIDE01000001.1"/>
</dbReference>
<keyword evidence="2" id="KW-1185">Reference proteome</keyword>
<dbReference type="Proteomes" id="UP000214646">
    <property type="component" value="Unassembled WGS sequence"/>
</dbReference>
<evidence type="ECO:0000313" key="1">
    <source>
        <dbReference type="EMBL" id="OWK46669.1"/>
    </source>
</evidence>
<dbReference type="OrthoDB" id="56388at2"/>
<organism evidence="1 2">
    <name type="scientific">Fimbriiglobus ruber</name>
    <dbReference type="NCBI Taxonomy" id="1908690"/>
    <lineage>
        <taxon>Bacteria</taxon>
        <taxon>Pseudomonadati</taxon>
        <taxon>Planctomycetota</taxon>
        <taxon>Planctomycetia</taxon>
        <taxon>Gemmatales</taxon>
        <taxon>Gemmataceae</taxon>
        <taxon>Fimbriiglobus</taxon>
    </lineage>
</organism>
<sequence>MTDLDPDVRRLLTEAADLPDGAVKVELIAEAVRIADARNDAATGFRARRYLMEAALTSGQPDVLTVAFSWCLAQSDRDPEAIPADEILWQYRWAVSDLPQFPQVPRGQIVDAIADMARRYQAAGSTLRSVHLLKMHVAIKLRDLALATEAQAEWGRVPRDPWSDSARTEQSFVASYLVFAKRYQDAIDQCPQALAGRPDDAHFFGRDSAKVLIPLLTLGRVADGMRVQRSGYRYIAKKMRYLDVVSCHIEFLARTNHFATAAKIFEEHVGLALETKMLLDRFDFFRVALILVERMRRAGATAIKFRLPGDFPVSPTGREYELTAMAEWFRADITPLGARFDARNANTYYADLLHVVDELFAAPSPAA</sequence>
<gene>
    <name evidence="1" type="ORF">FRUB_00368</name>
</gene>
<dbReference type="EMBL" id="NIDE01000001">
    <property type="protein sequence ID" value="OWK46669.1"/>
    <property type="molecule type" value="Genomic_DNA"/>
</dbReference>
<comment type="caution">
    <text evidence="1">The sequence shown here is derived from an EMBL/GenBank/DDBJ whole genome shotgun (WGS) entry which is preliminary data.</text>
</comment>
<accession>A0A225EBC1</accession>
<name>A0A225EBC1_9BACT</name>
<dbReference type="AlphaFoldDB" id="A0A225EBC1"/>